<protein>
    <submittedName>
        <fullName evidence="7">Nodulin MtN3 family protein</fullName>
    </submittedName>
</protein>
<dbReference type="InterPro" id="IPR052059">
    <property type="entry name" value="CR_Ser/Thr_kinase"/>
</dbReference>
<keyword evidence="5" id="KW-0472">Membrane</keyword>
<dbReference type="Proteomes" id="UP000436088">
    <property type="component" value="Unassembled WGS sequence"/>
</dbReference>
<keyword evidence="5" id="KW-1133">Transmembrane helix</keyword>
<evidence type="ECO:0000256" key="3">
    <source>
        <dbReference type="ARBA" id="ARBA00022777"/>
    </source>
</evidence>
<proteinExistence type="predicted"/>
<dbReference type="AlphaFoldDB" id="A0A6A2XK96"/>
<dbReference type="InterPro" id="IPR008271">
    <property type="entry name" value="Ser/Thr_kinase_AS"/>
</dbReference>
<dbReference type="Pfam" id="PF07714">
    <property type="entry name" value="PK_Tyr_Ser-Thr"/>
    <property type="match status" value="1"/>
</dbReference>
<keyword evidence="1" id="KW-0808">Transferase</keyword>
<keyword evidence="2" id="KW-0547">Nucleotide-binding</keyword>
<evidence type="ECO:0000256" key="4">
    <source>
        <dbReference type="ARBA" id="ARBA00022840"/>
    </source>
</evidence>
<gene>
    <name evidence="7" type="ORF">F3Y22_tig00112402pilonHSYRG00169</name>
</gene>
<sequence length="460" mass="51477">MEEKKEMRTLHTWLKLATACCINCFIFIAFISPSVADCSSAFWSKSFALVSDMRSDNKHCPLNFTSYPYLPSGDSSGHNGKVILWDMISSHLCCRNALNAFAQVLAVRANQTPDGTIFIGQDSWKQCSSPFPTQQLVSIETCGFSNFYSGSSMCTNLSLSQIQGSPLYLEAVKLCSNLSSSFQRSCRNCTDAIAKVAEFLLQLLQKQTNSTETTLYPGYIKLKRSLENAFLAVFVAVMVLILILVLVKFLVLKKDERKKASETNAIKGQQYMDCEAYEGWLRSGQVVAIKEIKKGSSLNTFTREVAGISRIRHPNLVSMLGCCIEGDEQYLFLEYCHAGNLAQHLLITLSIVHRDIKLTNILLTENLEPKLLDFGLAKMLGMEESKVFTDVRRTVGKILKPFYILQYFVLPNQVEASCGPPIDVVFDELEKAWKNNEAEMKRGKEIVTSAVPQSMEMVSV</sequence>
<evidence type="ECO:0000256" key="5">
    <source>
        <dbReference type="SAM" id="Phobius"/>
    </source>
</evidence>
<dbReference type="Gene3D" id="1.10.510.10">
    <property type="entry name" value="Transferase(Phosphotransferase) domain 1"/>
    <property type="match status" value="1"/>
</dbReference>
<keyword evidence="8" id="KW-1185">Reference proteome</keyword>
<evidence type="ECO:0000259" key="6">
    <source>
        <dbReference type="PROSITE" id="PS50011"/>
    </source>
</evidence>
<dbReference type="GO" id="GO:0005524">
    <property type="term" value="F:ATP binding"/>
    <property type="evidence" value="ECO:0007669"/>
    <property type="project" value="UniProtKB-KW"/>
</dbReference>
<accession>A0A6A2XK96</accession>
<dbReference type="PROSITE" id="PS00108">
    <property type="entry name" value="PROTEIN_KINASE_ST"/>
    <property type="match status" value="1"/>
</dbReference>
<dbReference type="InterPro" id="IPR000719">
    <property type="entry name" value="Prot_kinase_dom"/>
</dbReference>
<dbReference type="SUPFAM" id="SSF56112">
    <property type="entry name" value="Protein kinase-like (PK-like)"/>
    <property type="match status" value="1"/>
</dbReference>
<dbReference type="EMBL" id="VEPZ02001572">
    <property type="protein sequence ID" value="KAE8667515.1"/>
    <property type="molecule type" value="Genomic_DNA"/>
</dbReference>
<dbReference type="Pfam" id="PF00069">
    <property type="entry name" value="Pkinase"/>
    <property type="match status" value="1"/>
</dbReference>
<evidence type="ECO:0000313" key="7">
    <source>
        <dbReference type="EMBL" id="KAE8667515.1"/>
    </source>
</evidence>
<feature type="transmembrane region" description="Helical" evidence="5">
    <location>
        <begin position="229"/>
        <end position="251"/>
    </location>
</feature>
<feature type="transmembrane region" description="Helical" evidence="5">
    <location>
        <begin position="12"/>
        <end position="31"/>
    </location>
</feature>
<evidence type="ECO:0000256" key="2">
    <source>
        <dbReference type="ARBA" id="ARBA00022741"/>
    </source>
</evidence>
<dbReference type="PROSITE" id="PS50011">
    <property type="entry name" value="PROTEIN_KINASE_DOM"/>
    <property type="match status" value="1"/>
</dbReference>
<evidence type="ECO:0000256" key="1">
    <source>
        <dbReference type="ARBA" id="ARBA00022679"/>
    </source>
</evidence>
<dbReference type="Gene3D" id="3.30.200.20">
    <property type="entry name" value="Phosphorylase Kinase, domain 1"/>
    <property type="match status" value="1"/>
</dbReference>
<keyword evidence="3" id="KW-0418">Kinase</keyword>
<dbReference type="PANTHER" id="PTHR47973">
    <property type="entry name" value="CYSTEINE-RICH RECEPTOR-LIKE PROTEIN KINASE 3"/>
    <property type="match status" value="1"/>
</dbReference>
<dbReference type="InterPro" id="IPR011009">
    <property type="entry name" value="Kinase-like_dom_sf"/>
</dbReference>
<keyword evidence="4" id="KW-0067">ATP-binding</keyword>
<organism evidence="7 8">
    <name type="scientific">Hibiscus syriacus</name>
    <name type="common">Rose of Sharon</name>
    <dbReference type="NCBI Taxonomy" id="106335"/>
    <lineage>
        <taxon>Eukaryota</taxon>
        <taxon>Viridiplantae</taxon>
        <taxon>Streptophyta</taxon>
        <taxon>Embryophyta</taxon>
        <taxon>Tracheophyta</taxon>
        <taxon>Spermatophyta</taxon>
        <taxon>Magnoliopsida</taxon>
        <taxon>eudicotyledons</taxon>
        <taxon>Gunneridae</taxon>
        <taxon>Pentapetalae</taxon>
        <taxon>rosids</taxon>
        <taxon>malvids</taxon>
        <taxon>Malvales</taxon>
        <taxon>Malvaceae</taxon>
        <taxon>Malvoideae</taxon>
        <taxon>Hibiscus</taxon>
    </lineage>
</organism>
<feature type="domain" description="Protein kinase" evidence="6">
    <location>
        <begin position="219"/>
        <end position="460"/>
    </location>
</feature>
<evidence type="ECO:0000313" key="8">
    <source>
        <dbReference type="Proteomes" id="UP000436088"/>
    </source>
</evidence>
<dbReference type="SMART" id="SM00220">
    <property type="entry name" value="S_TKc"/>
    <property type="match status" value="1"/>
</dbReference>
<dbReference type="InterPro" id="IPR043891">
    <property type="entry name" value="SPARK"/>
</dbReference>
<dbReference type="InterPro" id="IPR001245">
    <property type="entry name" value="Ser-Thr/Tyr_kinase_cat_dom"/>
</dbReference>
<dbReference type="Pfam" id="PF19160">
    <property type="entry name" value="SPARK"/>
    <property type="match status" value="1"/>
</dbReference>
<comment type="caution">
    <text evidence="7">The sequence shown here is derived from an EMBL/GenBank/DDBJ whole genome shotgun (WGS) entry which is preliminary data.</text>
</comment>
<reference evidence="7" key="1">
    <citation type="submission" date="2019-09" db="EMBL/GenBank/DDBJ databases">
        <title>Draft genome information of white flower Hibiscus syriacus.</title>
        <authorList>
            <person name="Kim Y.-M."/>
        </authorList>
    </citation>
    <scope>NUCLEOTIDE SEQUENCE [LARGE SCALE GENOMIC DNA]</scope>
    <source>
        <strain evidence="7">YM2019G1</strain>
    </source>
</reference>
<keyword evidence="5" id="KW-0812">Transmembrane</keyword>
<name>A0A6A2XK96_HIBSY</name>
<dbReference type="GO" id="GO:0004672">
    <property type="term" value="F:protein kinase activity"/>
    <property type="evidence" value="ECO:0007669"/>
    <property type="project" value="InterPro"/>
</dbReference>